<keyword evidence="3" id="KW-1185">Reference proteome</keyword>
<dbReference type="Proteomes" id="UP000199031">
    <property type="component" value="Unassembled WGS sequence"/>
</dbReference>
<dbReference type="PROSITE" id="PS50987">
    <property type="entry name" value="HTH_ARSR_2"/>
    <property type="match status" value="1"/>
</dbReference>
<sequence length="112" mass="12918">MAQTTLDAFQVIADPSRRQILQLLSKESLTINALAENFDMSRPAVSKHIKVLYNGGFISIQTIGRQRHCVLKQDGFNAVQQWINYFDSFWQTKLKKLEDVLNIKAEKKINNH</sequence>
<dbReference type="NCBIfam" id="NF033788">
    <property type="entry name" value="HTH_metalloreg"/>
    <property type="match status" value="1"/>
</dbReference>
<dbReference type="RefSeq" id="WP_090660469.1">
    <property type="nucleotide sequence ID" value="NZ_FOXQ01000010.1"/>
</dbReference>
<dbReference type="GO" id="GO:0003700">
    <property type="term" value="F:DNA-binding transcription factor activity"/>
    <property type="evidence" value="ECO:0007669"/>
    <property type="project" value="InterPro"/>
</dbReference>
<name>A0A1I5XZY6_9BACT</name>
<feature type="domain" description="HTH arsR-type" evidence="1">
    <location>
        <begin position="1"/>
        <end position="93"/>
    </location>
</feature>
<dbReference type="Pfam" id="PF01022">
    <property type="entry name" value="HTH_5"/>
    <property type="match status" value="1"/>
</dbReference>
<dbReference type="EMBL" id="FOXQ01000010">
    <property type="protein sequence ID" value="SFQ37561.1"/>
    <property type="molecule type" value="Genomic_DNA"/>
</dbReference>
<dbReference type="OrthoDB" id="9799175at2"/>
<dbReference type="PANTHER" id="PTHR38600">
    <property type="entry name" value="TRANSCRIPTIONAL REGULATORY PROTEIN"/>
    <property type="match status" value="1"/>
</dbReference>
<dbReference type="PRINTS" id="PR00778">
    <property type="entry name" value="HTHARSR"/>
</dbReference>
<dbReference type="InterPro" id="IPR011991">
    <property type="entry name" value="ArsR-like_HTH"/>
</dbReference>
<dbReference type="AlphaFoldDB" id="A0A1I5XZY6"/>
<proteinExistence type="predicted"/>
<dbReference type="Gene3D" id="1.10.10.10">
    <property type="entry name" value="Winged helix-like DNA-binding domain superfamily/Winged helix DNA-binding domain"/>
    <property type="match status" value="1"/>
</dbReference>
<dbReference type="InterPro" id="IPR036388">
    <property type="entry name" value="WH-like_DNA-bd_sf"/>
</dbReference>
<gene>
    <name evidence="2" type="ORF">SAMN05444277_11059</name>
</gene>
<organism evidence="2 3">
    <name type="scientific">Parafilimonas terrae</name>
    <dbReference type="NCBI Taxonomy" id="1465490"/>
    <lineage>
        <taxon>Bacteria</taxon>
        <taxon>Pseudomonadati</taxon>
        <taxon>Bacteroidota</taxon>
        <taxon>Chitinophagia</taxon>
        <taxon>Chitinophagales</taxon>
        <taxon>Chitinophagaceae</taxon>
        <taxon>Parafilimonas</taxon>
    </lineage>
</organism>
<dbReference type="STRING" id="1465490.SAMN05444277_11059"/>
<accession>A0A1I5XZY6</accession>
<dbReference type="InterPro" id="IPR001845">
    <property type="entry name" value="HTH_ArsR_DNA-bd_dom"/>
</dbReference>
<reference evidence="2 3" key="1">
    <citation type="submission" date="2016-10" db="EMBL/GenBank/DDBJ databases">
        <authorList>
            <person name="de Groot N.N."/>
        </authorList>
    </citation>
    <scope>NUCLEOTIDE SEQUENCE [LARGE SCALE GENOMIC DNA]</scope>
    <source>
        <strain evidence="2 3">DSM 28286</strain>
    </source>
</reference>
<dbReference type="PANTHER" id="PTHR38600:SF2">
    <property type="entry name" value="SLL0088 PROTEIN"/>
    <property type="match status" value="1"/>
</dbReference>
<evidence type="ECO:0000259" key="1">
    <source>
        <dbReference type="PROSITE" id="PS50987"/>
    </source>
</evidence>
<dbReference type="InterPro" id="IPR036390">
    <property type="entry name" value="WH_DNA-bd_sf"/>
</dbReference>
<evidence type="ECO:0000313" key="2">
    <source>
        <dbReference type="EMBL" id="SFQ37561.1"/>
    </source>
</evidence>
<protein>
    <submittedName>
        <fullName evidence="2">Transcriptional regulator, ArsR family</fullName>
    </submittedName>
</protein>
<dbReference type="SMART" id="SM00418">
    <property type="entry name" value="HTH_ARSR"/>
    <property type="match status" value="1"/>
</dbReference>
<dbReference type="SUPFAM" id="SSF46785">
    <property type="entry name" value="Winged helix' DNA-binding domain"/>
    <property type="match status" value="1"/>
</dbReference>
<dbReference type="CDD" id="cd00090">
    <property type="entry name" value="HTH_ARSR"/>
    <property type="match status" value="1"/>
</dbReference>
<evidence type="ECO:0000313" key="3">
    <source>
        <dbReference type="Proteomes" id="UP000199031"/>
    </source>
</evidence>